<name>A0ABY5D208_9ACTN</name>
<dbReference type="EMBL" id="CP099837">
    <property type="protein sequence ID" value="USY17553.1"/>
    <property type="molecule type" value="Genomic_DNA"/>
</dbReference>
<keyword evidence="3" id="KW-1185">Reference proteome</keyword>
<evidence type="ECO:0000256" key="1">
    <source>
        <dbReference type="SAM" id="SignalP"/>
    </source>
</evidence>
<protein>
    <recommendedName>
        <fullName evidence="4">Ig-like domain-containing protein</fullName>
    </recommendedName>
</protein>
<sequence>MRSMTLAVCAAVMAAPFLWAAPASASPSPTAALPSCLSVPDDPALSAEGTHVSTTARSTCGAPTVLWLVRAATPTQPRLVEERFVFPGAEASVRLDCRRSGTHSYEAVLWDPNMMFNRVSATVTLTC</sequence>
<reference evidence="2" key="1">
    <citation type="submission" date="2022-06" db="EMBL/GenBank/DDBJ databases">
        <authorList>
            <person name="Ping M."/>
        </authorList>
    </citation>
    <scope>NUCLEOTIDE SEQUENCE</scope>
    <source>
        <strain evidence="2">JCM11759T</strain>
    </source>
</reference>
<feature type="chain" id="PRO_5045896882" description="Ig-like domain-containing protein" evidence="1">
    <location>
        <begin position="26"/>
        <end position="127"/>
    </location>
</feature>
<keyword evidence="1" id="KW-0732">Signal</keyword>
<proteinExistence type="predicted"/>
<dbReference type="Proteomes" id="UP001055940">
    <property type="component" value="Chromosome"/>
</dbReference>
<evidence type="ECO:0008006" key="4">
    <source>
        <dbReference type="Google" id="ProtNLM"/>
    </source>
</evidence>
<accession>A0ABY5D208</accession>
<gene>
    <name evidence="2" type="ORF">NE857_19640</name>
</gene>
<dbReference type="RefSeq" id="WP_254417118.1">
    <property type="nucleotide sequence ID" value="NZ_BAAAJB010000011.1"/>
</dbReference>
<feature type="signal peptide" evidence="1">
    <location>
        <begin position="1"/>
        <end position="25"/>
    </location>
</feature>
<organism evidence="2 3">
    <name type="scientific">Nocardiopsis exhalans</name>
    <dbReference type="NCBI Taxonomy" id="163604"/>
    <lineage>
        <taxon>Bacteria</taxon>
        <taxon>Bacillati</taxon>
        <taxon>Actinomycetota</taxon>
        <taxon>Actinomycetes</taxon>
        <taxon>Streptosporangiales</taxon>
        <taxon>Nocardiopsidaceae</taxon>
        <taxon>Nocardiopsis</taxon>
    </lineage>
</organism>
<evidence type="ECO:0000313" key="3">
    <source>
        <dbReference type="Proteomes" id="UP001055940"/>
    </source>
</evidence>
<evidence type="ECO:0000313" key="2">
    <source>
        <dbReference type="EMBL" id="USY17553.1"/>
    </source>
</evidence>